<comment type="caution">
    <text evidence="1">The sequence shown here is derived from an EMBL/GenBank/DDBJ whole genome shotgun (WGS) entry which is preliminary data.</text>
</comment>
<dbReference type="Gene3D" id="3.40.50.300">
    <property type="entry name" value="P-loop containing nucleotide triphosphate hydrolases"/>
    <property type="match status" value="1"/>
</dbReference>
<dbReference type="InterPro" id="IPR027417">
    <property type="entry name" value="P-loop_NTPase"/>
</dbReference>
<proteinExistence type="predicted"/>
<organism evidence="1 2">
    <name type="scientific">Rubellimicrobium mesophilum DSM 19309</name>
    <dbReference type="NCBI Taxonomy" id="442562"/>
    <lineage>
        <taxon>Bacteria</taxon>
        <taxon>Pseudomonadati</taxon>
        <taxon>Pseudomonadota</taxon>
        <taxon>Alphaproteobacteria</taxon>
        <taxon>Rhodobacterales</taxon>
        <taxon>Roseobacteraceae</taxon>
        <taxon>Rubellimicrobium</taxon>
    </lineage>
</organism>
<dbReference type="Proteomes" id="UP000019666">
    <property type="component" value="Unassembled WGS sequence"/>
</dbReference>
<evidence type="ECO:0008006" key="3">
    <source>
        <dbReference type="Google" id="ProtNLM"/>
    </source>
</evidence>
<dbReference type="HOGENOM" id="CLU_2603866_0_0_5"/>
<evidence type="ECO:0000313" key="2">
    <source>
        <dbReference type="Proteomes" id="UP000019666"/>
    </source>
</evidence>
<accession>A0A017HP36</accession>
<evidence type="ECO:0000313" key="1">
    <source>
        <dbReference type="EMBL" id="EYD75933.1"/>
    </source>
</evidence>
<sequence>MEFLLSLNRLNVAISRAKALALVFGSPRLLEARCTTIEQMRLANTLCALYEHSHAIRSGLPWTGHRILGAPLEAAEPTT</sequence>
<name>A0A017HP36_9RHOB</name>
<dbReference type="STRING" id="442562.Rumeso_02478"/>
<gene>
    <name evidence="1" type="ORF">Rumeso_02478</name>
</gene>
<keyword evidence="2" id="KW-1185">Reference proteome</keyword>
<protein>
    <recommendedName>
        <fullName evidence="3">DNA2/NAM7 helicase-like C-terminal domain-containing protein</fullName>
    </recommendedName>
</protein>
<dbReference type="AlphaFoldDB" id="A0A017HP36"/>
<reference evidence="1 2" key="1">
    <citation type="submission" date="2013-02" db="EMBL/GenBank/DDBJ databases">
        <authorList>
            <person name="Fiebig A."/>
            <person name="Goeker M."/>
            <person name="Klenk H.-P.P."/>
        </authorList>
    </citation>
    <scope>NUCLEOTIDE SEQUENCE [LARGE SCALE GENOMIC DNA]</scope>
    <source>
        <strain evidence="1 2">DSM 19309</strain>
    </source>
</reference>
<dbReference type="EMBL" id="AOSK01000063">
    <property type="protein sequence ID" value="EYD75933.1"/>
    <property type="molecule type" value="Genomic_DNA"/>
</dbReference>